<dbReference type="AlphaFoldDB" id="A0A915ADN8"/>
<protein>
    <submittedName>
        <fullName evidence="2 3">Ovule protein</fullName>
    </submittedName>
</protein>
<evidence type="ECO:0000313" key="2">
    <source>
        <dbReference type="WBParaSite" id="PgR003_g203_t04"/>
    </source>
</evidence>
<reference evidence="2 3" key="1">
    <citation type="submission" date="2022-11" db="UniProtKB">
        <authorList>
            <consortium name="WormBaseParasite"/>
        </authorList>
    </citation>
    <scope>IDENTIFICATION</scope>
</reference>
<dbReference type="WBParaSite" id="PgR003_g203_t04">
    <property type="protein sequence ID" value="PgR003_g203_t04"/>
    <property type="gene ID" value="PgR003_g203"/>
</dbReference>
<dbReference type="WBParaSite" id="PgR003_g203_t05">
    <property type="protein sequence ID" value="PgR003_g203_t05"/>
    <property type="gene ID" value="PgR003_g203"/>
</dbReference>
<organism evidence="1 2">
    <name type="scientific">Parascaris univalens</name>
    <name type="common">Nematode worm</name>
    <dbReference type="NCBI Taxonomy" id="6257"/>
    <lineage>
        <taxon>Eukaryota</taxon>
        <taxon>Metazoa</taxon>
        <taxon>Ecdysozoa</taxon>
        <taxon>Nematoda</taxon>
        <taxon>Chromadorea</taxon>
        <taxon>Rhabditida</taxon>
        <taxon>Spirurina</taxon>
        <taxon>Ascaridomorpha</taxon>
        <taxon>Ascaridoidea</taxon>
        <taxon>Ascarididae</taxon>
        <taxon>Parascaris</taxon>
    </lineage>
</organism>
<evidence type="ECO:0000313" key="1">
    <source>
        <dbReference type="Proteomes" id="UP000887569"/>
    </source>
</evidence>
<sequence>MLSSSCGITDCIDAHWCRFTGNVRKGAGDRSELIMKMLKLGLSLSCAQEANDVSNAMQSIVAHMPRDVCYFVRCCAMDRRNLSKATLQVISMRKWTS</sequence>
<evidence type="ECO:0000313" key="3">
    <source>
        <dbReference type="WBParaSite" id="PgR003_g203_t05"/>
    </source>
</evidence>
<accession>A0A915ADN8</accession>
<keyword evidence="1" id="KW-1185">Reference proteome</keyword>
<name>A0A915ADN8_PARUN</name>
<dbReference type="Proteomes" id="UP000887569">
    <property type="component" value="Unplaced"/>
</dbReference>
<proteinExistence type="predicted"/>